<organism evidence="10 11">
    <name type="scientific">Friedmanniella luteola</name>
    <dbReference type="NCBI Taxonomy" id="546871"/>
    <lineage>
        <taxon>Bacteria</taxon>
        <taxon>Bacillati</taxon>
        <taxon>Actinomycetota</taxon>
        <taxon>Actinomycetes</taxon>
        <taxon>Propionibacteriales</taxon>
        <taxon>Nocardioidaceae</taxon>
        <taxon>Friedmanniella</taxon>
    </lineage>
</organism>
<sequence length="471" mass="51995">MRPRNRLIPALVGALALALVTPALSLVAPSPTLPEAVAATDTYKVAPGLTFNDPTGSLAKHRRIIDKVEDAIDHAPTGSRIRMAQYLFDLDSTADALVRAYARGVNVQLLIDDYPISPQTQRMRKTLGTNKKAKSYVARCVNSCMSSSTSVMHAKFFLFSQSGVSKTISMVSSANPYTGNSSVSWNNMHTMVGDAKLYASLDQYFTDMLADRDRPNYYRTTTSGKNKLYFFPRLAVKGTADVPMLDVLNHVHCTGMSKSYGSEGRTVVRIEQWGWSAARLDIARRVWKLHDQGCKVSVIINGFNISPKVLQVLLKRSTRTGQMTVYDAGIDQNKNGKRDKYMHHKVLMVNGRWFSQSKKVVYTGSANFTGTALLANNELIMRVIDNKTYDAYHSNFNYIRNNWVKRITKAPPVPATTSSKVAATRVERSLESRLATAPDTVDPAQVPVDPAQDRARLAPTEPAAAEPGGSR</sequence>
<dbReference type="Proteomes" id="UP000199092">
    <property type="component" value="Chromosome I"/>
</dbReference>
<evidence type="ECO:0000256" key="8">
    <source>
        <dbReference type="SAM" id="SignalP"/>
    </source>
</evidence>
<dbReference type="Pfam" id="PF13091">
    <property type="entry name" value="PLDc_2"/>
    <property type="match status" value="2"/>
</dbReference>
<evidence type="ECO:0000256" key="2">
    <source>
        <dbReference type="ARBA" id="ARBA00008664"/>
    </source>
</evidence>
<dbReference type="GO" id="GO:0016891">
    <property type="term" value="F:RNA endonuclease activity producing 5'-phosphomonoesters, hydrolytic mechanism"/>
    <property type="evidence" value="ECO:0007669"/>
    <property type="project" value="TreeGrafter"/>
</dbReference>
<evidence type="ECO:0000256" key="5">
    <source>
        <dbReference type="ARBA" id="ARBA00022963"/>
    </source>
</evidence>
<dbReference type="STRING" id="546871.SAMN04488543_3325"/>
<dbReference type="PANTHER" id="PTHR43856">
    <property type="entry name" value="CARDIOLIPIN HYDROLASE"/>
    <property type="match status" value="1"/>
</dbReference>
<dbReference type="SMART" id="SM00155">
    <property type="entry name" value="PLDc"/>
    <property type="match status" value="2"/>
</dbReference>
<dbReference type="InterPro" id="IPR025202">
    <property type="entry name" value="PLD-like_dom"/>
</dbReference>
<dbReference type="EMBL" id="LT629749">
    <property type="protein sequence ID" value="SDT21529.1"/>
    <property type="molecule type" value="Genomic_DNA"/>
</dbReference>
<comment type="catalytic activity">
    <reaction evidence="1">
        <text>a 1,2-diacyl-sn-glycero-3-phosphocholine + H2O = a 1,2-diacyl-sn-glycero-3-phosphate + choline + H(+)</text>
        <dbReference type="Rhea" id="RHEA:14445"/>
        <dbReference type="ChEBI" id="CHEBI:15354"/>
        <dbReference type="ChEBI" id="CHEBI:15377"/>
        <dbReference type="ChEBI" id="CHEBI:15378"/>
        <dbReference type="ChEBI" id="CHEBI:57643"/>
        <dbReference type="ChEBI" id="CHEBI:58608"/>
        <dbReference type="EC" id="3.1.4.4"/>
    </reaction>
</comment>
<dbReference type="InterPro" id="IPR051406">
    <property type="entry name" value="PLD_domain"/>
</dbReference>
<evidence type="ECO:0000313" key="10">
    <source>
        <dbReference type="EMBL" id="SDT21529.1"/>
    </source>
</evidence>
<dbReference type="OrthoDB" id="3740959at2"/>
<reference evidence="10 11" key="1">
    <citation type="submission" date="2016-10" db="EMBL/GenBank/DDBJ databases">
        <authorList>
            <person name="de Groot N.N."/>
        </authorList>
    </citation>
    <scope>NUCLEOTIDE SEQUENCE [LARGE SCALE GENOMIC DNA]</scope>
    <source>
        <strain evidence="10 11">DSM 21741</strain>
    </source>
</reference>
<protein>
    <recommendedName>
        <fullName evidence="3">phospholipase D</fullName>
        <ecNumber evidence="3">3.1.4.4</ecNumber>
    </recommendedName>
</protein>
<name>A0A1H1YJS4_9ACTN</name>
<accession>A0A1H1YJS4</accession>
<dbReference type="SUPFAM" id="SSF56024">
    <property type="entry name" value="Phospholipase D/nuclease"/>
    <property type="match status" value="2"/>
</dbReference>
<feature type="region of interest" description="Disordered" evidence="7">
    <location>
        <begin position="412"/>
        <end position="471"/>
    </location>
</feature>
<dbReference type="GO" id="GO:0006793">
    <property type="term" value="P:phosphorus metabolic process"/>
    <property type="evidence" value="ECO:0007669"/>
    <property type="project" value="UniProtKB-ARBA"/>
</dbReference>
<evidence type="ECO:0000256" key="4">
    <source>
        <dbReference type="ARBA" id="ARBA00022801"/>
    </source>
</evidence>
<comment type="similarity">
    <text evidence="2">Belongs to the phospholipase D family.</text>
</comment>
<keyword evidence="11" id="KW-1185">Reference proteome</keyword>
<evidence type="ECO:0000259" key="9">
    <source>
        <dbReference type="PROSITE" id="PS50035"/>
    </source>
</evidence>
<feature type="chain" id="PRO_5039319177" description="phospholipase D" evidence="8">
    <location>
        <begin position="26"/>
        <end position="471"/>
    </location>
</feature>
<proteinExistence type="inferred from homology"/>
<keyword evidence="6" id="KW-0443">Lipid metabolism</keyword>
<evidence type="ECO:0000256" key="3">
    <source>
        <dbReference type="ARBA" id="ARBA00012027"/>
    </source>
</evidence>
<keyword evidence="8" id="KW-0732">Signal</keyword>
<dbReference type="PANTHER" id="PTHR43856:SF1">
    <property type="entry name" value="MITOCHONDRIAL CARDIOLIPIN HYDROLASE"/>
    <property type="match status" value="1"/>
</dbReference>
<evidence type="ECO:0000313" key="11">
    <source>
        <dbReference type="Proteomes" id="UP000199092"/>
    </source>
</evidence>
<dbReference type="RefSeq" id="WP_091414179.1">
    <property type="nucleotide sequence ID" value="NZ_LT629749.1"/>
</dbReference>
<dbReference type="GO" id="GO:0016042">
    <property type="term" value="P:lipid catabolic process"/>
    <property type="evidence" value="ECO:0007669"/>
    <property type="project" value="UniProtKB-KW"/>
</dbReference>
<dbReference type="GO" id="GO:0004630">
    <property type="term" value="F:phospholipase D activity"/>
    <property type="evidence" value="ECO:0007669"/>
    <property type="project" value="UniProtKB-EC"/>
</dbReference>
<dbReference type="AlphaFoldDB" id="A0A1H1YJS4"/>
<dbReference type="InterPro" id="IPR001736">
    <property type="entry name" value="PLipase_D/transphosphatidylase"/>
</dbReference>
<feature type="signal peptide" evidence="8">
    <location>
        <begin position="1"/>
        <end position="25"/>
    </location>
</feature>
<gene>
    <name evidence="10" type="ORF">SAMN04488543_3325</name>
</gene>
<evidence type="ECO:0000256" key="6">
    <source>
        <dbReference type="ARBA" id="ARBA00023098"/>
    </source>
</evidence>
<dbReference type="EC" id="3.1.4.4" evidence="3"/>
<feature type="compositionally biased region" description="Low complexity" evidence="7">
    <location>
        <begin position="457"/>
        <end position="471"/>
    </location>
</feature>
<feature type="domain" description="PLD phosphodiesterase" evidence="9">
    <location>
        <begin position="338"/>
        <end position="372"/>
    </location>
</feature>
<evidence type="ECO:0000256" key="1">
    <source>
        <dbReference type="ARBA" id="ARBA00000798"/>
    </source>
</evidence>
<dbReference type="PROSITE" id="PS50035">
    <property type="entry name" value="PLD"/>
    <property type="match status" value="1"/>
</dbReference>
<evidence type="ECO:0000256" key="7">
    <source>
        <dbReference type="SAM" id="MobiDB-lite"/>
    </source>
</evidence>
<keyword evidence="4" id="KW-0378">Hydrolase</keyword>
<keyword evidence="5" id="KW-0442">Lipid degradation</keyword>
<dbReference type="Gene3D" id="3.30.870.10">
    <property type="entry name" value="Endonuclease Chain A"/>
    <property type="match status" value="2"/>
</dbReference>